<dbReference type="GO" id="GO:0042575">
    <property type="term" value="C:DNA polymerase complex"/>
    <property type="evidence" value="ECO:0007669"/>
    <property type="project" value="UniProtKB-ARBA"/>
</dbReference>
<dbReference type="Gene3D" id="3.30.420.10">
    <property type="entry name" value="Ribonuclease H-like superfamily/Ribonuclease H"/>
    <property type="match status" value="1"/>
</dbReference>
<dbReference type="SUPFAM" id="SSF53098">
    <property type="entry name" value="Ribonuclease H-like"/>
    <property type="match status" value="1"/>
</dbReference>
<dbReference type="GO" id="GO:0004523">
    <property type="term" value="F:RNA-DNA hybrid ribonuclease activity"/>
    <property type="evidence" value="ECO:0007669"/>
    <property type="project" value="InterPro"/>
</dbReference>
<dbReference type="Pfam" id="PF00075">
    <property type="entry name" value="RNase_H"/>
    <property type="match status" value="1"/>
</dbReference>
<dbReference type="SUPFAM" id="SSF56672">
    <property type="entry name" value="DNA/RNA polymerases"/>
    <property type="match status" value="1"/>
</dbReference>
<dbReference type="Proteomes" id="UP001314205">
    <property type="component" value="Unassembled WGS sequence"/>
</dbReference>
<evidence type="ECO:0000313" key="3">
    <source>
        <dbReference type="EMBL" id="CAK1597373.1"/>
    </source>
</evidence>
<keyword evidence="4" id="KW-1185">Reference proteome</keyword>
<dbReference type="EMBL" id="CAVLGL010000094">
    <property type="protein sequence ID" value="CAK1597373.1"/>
    <property type="molecule type" value="Genomic_DNA"/>
</dbReference>
<proteinExistence type="predicted"/>
<dbReference type="InterPro" id="IPR036397">
    <property type="entry name" value="RNaseH_sf"/>
</dbReference>
<dbReference type="PROSITE" id="PS50879">
    <property type="entry name" value="RNASE_H_1"/>
    <property type="match status" value="1"/>
</dbReference>
<dbReference type="GO" id="GO:0071897">
    <property type="term" value="P:DNA biosynthetic process"/>
    <property type="evidence" value="ECO:0007669"/>
    <property type="project" value="UniProtKB-ARBA"/>
</dbReference>
<dbReference type="AlphaFoldDB" id="A0AAV1LPJ2"/>
<accession>A0AAV1LPJ2</accession>
<dbReference type="CDD" id="cd09276">
    <property type="entry name" value="Rnase_HI_RT_non_LTR"/>
    <property type="match status" value="1"/>
</dbReference>
<evidence type="ECO:0000259" key="2">
    <source>
        <dbReference type="PROSITE" id="PS50879"/>
    </source>
</evidence>
<dbReference type="InterPro" id="IPR002156">
    <property type="entry name" value="RNaseH_domain"/>
</dbReference>
<dbReference type="PANTHER" id="PTHR36688">
    <property type="entry name" value="ENDO/EXONUCLEASE/PHOSPHATASE DOMAIN-CONTAINING PROTEIN"/>
    <property type="match status" value="1"/>
</dbReference>
<name>A0AAV1LPJ2_9NEOP</name>
<organism evidence="3 4">
    <name type="scientific">Parnassius mnemosyne</name>
    <name type="common">clouded apollo</name>
    <dbReference type="NCBI Taxonomy" id="213953"/>
    <lineage>
        <taxon>Eukaryota</taxon>
        <taxon>Metazoa</taxon>
        <taxon>Ecdysozoa</taxon>
        <taxon>Arthropoda</taxon>
        <taxon>Hexapoda</taxon>
        <taxon>Insecta</taxon>
        <taxon>Pterygota</taxon>
        <taxon>Neoptera</taxon>
        <taxon>Endopterygota</taxon>
        <taxon>Lepidoptera</taxon>
        <taxon>Glossata</taxon>
        <taxon>Ditrysia</taxon>
        <taxon>Papilionoidea</taxon>
        <taxon>Papilionidae</taxon>
        <taxon>Parnassiinae</taxon>
        <taxon>Parnassini</taxon>
        <taxon>Parnassius</taxon>
        <taxon>Driopa</taxon>
    </lineage>
</organism>
<evidence type="ECO:0008006" key="5">
    <source>
        <dbReference type="Google" id="ProtNLM"/>
    </source>
</evidence>
<dbReference type="PROSITE" id="PS50878">
    <property type="entry name" value="RT_POL"/>
    <property type="match status" value="1"/>
</dbReference>
<evidence type="ECO:0000313" key="4">
    <source>
        <dbReference type="Proteomes" id="UP001314205"/>
    </source>
</evidence>
<dbReference type="PANTHER" id="PTHR36688:SF2">
    <property type="entry name" value="ENDONUCLEASE_EXONUCLEASE_PHOSPHATASE DOMAIN-CONTAINING PROTEIN"/>
    <property type="match status" value="1"/>
</dbReference>
<gene>
    <name evidence="3" type="ORF">PARMNEM_LOCUS16598</name>
</gene>
<comment type="caution">
    <text evidence="3">The sequence shown here is derived from an EMBL/GenBank/DDBJ whole genome shotgun (WGS) entry which is preliminary data.</text>
</comment>
<dbReference type="InterPro" id="IPR043502">
    <property type="entry name" value="DNA/RNA_pol_sf"/>
</dbReference>
<dbReference type="CDD" id="cd01650">
    <property type="entry name" value="RT_nLTR_like"/>
    <property type="match status" value="1"/>
</dbReference>
<feature type="domain" description="Reverse transcriptase" evidence="1">
    <location>
        <begin position="213"/>
        <end position="483"/>
    </location>
</feature>
<dbReference type="Pfam" id="PF00078">
    <property type="entry name" value="RVT_1"/>
    <property type="match status" value="1"/>
</dbReference>
<dbReference type="InterPro" id="IPR052560">
    <property type="entry name" value="RdDP_mobile_element"/>
</dbReference>
<dbReference type="GO" id="GO:0003676">
    <property type="term" value="F:nucleic acid binding"/>
    <property type="evidence" value="ECO:0007669"/>
    <property type="project" value="InterPro"/>
</dbReference>
<sequence>MQVDFSTNPITSYSLLVQYITEAADLFIPSKKPHSKNLSSPPWWDAECTTMIKRRKAAEKLYNHCMTTDNFIQFQKTSAQTRRLLSKKKKNGWKKFCESLSPNSPVTIVWKNIKKFRGSLLSDSNISDNSLPWLEVFSDMLAPPFVPNEYTICPPIPVPSYINNNEIIFSLSELQSVLSGLKSSSPGEDGIPYACLCKLSLKGKLILLQILNNIYISSNIPLSWSNQIVIPILKPGKDPKEASSYRPIALSSTFCKILEHLIKNRLEWFLEHNNILAKSQFGFRKGKSTLDSLSILTTDIRLAFSKNEYLVGCFLDISSAYDSVLLPVLRQKMLHLNIPAKTVHFIYNLFMGRSIKIRNKGMLTSPRTIWKGLPQGSVLSPILYNIYIYDLEHSISSFCDILQYADDLAIYVTAPDILTASHHLNRGLYYLNQWLTDHGLSLSASKSKTITFSRKRVFPTIDISYNGESIPVVNKVKFLGIFLDCHMTGTAHFNYICDKCEKGVNILRSLSGVWWGSHPMCQKILYNAIIRSHFDYGSFLLEPCNKSALNRLDVIQARCLRIITGAMKSTPKNALQVECADPPLSLRRQFLADRFLSKTLQLSSHPLHRKLESLLLLAVNNSYWFNKSWPPILKSLNRLKNIGYPCVTSLILPYFETSYEAILINPKITLNLNINKNSPTANRTFYNLVAKKWSDWLYIFTDASKLSPFKCVGSAVWIPKYKIVLNYRCPPQASVFTGEAVAIYEAISYILSHKIPKSVIFTDSKSCLMSLQSNIFKMNSISPLILKIKELILNCNKSGLDVEIVWIPSHCGIEGNEQADSWAKGAVDTGCPSHLMIYSHDLMSLAQIELKNSWNREWSTSRHIKGCHFGKIQPQIPPKPWFFKFSFLNKQITSTICRLRLGHACTPVFLAKIRIKDHSLCECGLDEGTPDHIFFNCQNHPISLYDILPNTIPRPMNINSLLTIPNSIYVNMISKYIQMYNIKL</sequence>
<feature type="domain" description="RNase H type-1" evidence="2">
    <location>
        <begin position="693"/>
        <end position="828"/>
    </location>
</feature>
<dbReference type="InterPro" id="IPR000477">
    <property type="entry name" value="RT_dom"/>
</dbReference>
<reference evidence="3 4" key="1">
    <citation type="submission" date="2023-11" db="EMBL/GenBank/DDBJ databases">
        <authorList>
            <person name="Hedman E."/>
            <person name="Englund M."/>
            <person name="Stromberg M."/>
            <person name="Nyberg Akerstrom W."/>
            <person name="Nylinder S."/>
            <person name="Jareborg N."/>
            <person name="Kallberg Y."/>
            <person name="Kronander E."/>
        </authorList>
    </citation>
    <scope>NUCLEOTIDE SEQUENCE [LARGE SCALE GENOMIC DNA]</scope>
</reference>
<dbReference type="InterPro" id="IPR012337">
    <property type="entry name" value="RNaseH-like_sf"/>
</dbReference>
<protein>
    <recommendedName>
        <fullName evidence="5">RNA-directed DNA polymerase from mobile element jockey</fullName>
    </recommendedName>
</protein>
<evidence type="ECO:0000259" key="1">
    <source>
        <dbReference type="PROSITE" id="PS50878"/>
    </source>
</evidence>